<comment type="caution">
    <text evidence="2">The sequence shown here is derived from an EMBL/GenBank/DDBJ whole genome shotgun (WGS) entry which is preliminary data.</text>
</comment>
<feature type="transmembrane region" description="Helical" evidence="1">
    <location>
        <begin position="92"/>
        <end position="113"/>
    </location>
</feature>
<accession>A0ABV5GCW2</accession>
<dbReference type="Proteomes" id="UP001589576">
    <property type="component" value="Unassembled WGS sequence"/>
</dbReference>
<evidence type="ECO:0000313" key="3">
    <source>
        <dbReference type="Proteomes" id="UP001589576"/>
    </source>
</evidence>
<sequence length="148" mass="17894">MLQKLIKNKAKIGWSLFLIFLLVLIRAFEETLFYDPFLNYFKDEYAHLPFPKINIFKLFFSIGMRFYLNSVISLLLLYVIFKDKQIVKFSALLYMILGSVLMISFIFVLTFFAEESKMILFYIRRFLIQPIFILLFIPGFYYQKRIKK</sequence>
<dbReference type="RefSeq" id="WP_290284319.1">
    <property type="nucleotide sequence ID" value="NZ_JAUFQN010000019.1"/>
</dbReference>
<keyword evidence="1" id="KW-0812">Transmembrane</keyword>
<keyword evidence="3" id="KW-1185">Reference proteome</keyword>
<feature type="transmembrane region" description="Helical" evidence="1">
    <location>
        <begin position="119"/>
        <end position="142"/>
    </location>
</feature>
<evidence type="ECO:0000256" key="1">
    <source>
        <dbReference type="SAM" id="Phobius"/>
    </source>
</evidence>
<dbReference type="NCBIfam" id="TIGR04127">
    <property type="entry name" value="flavo_near_exo"/>
    <property type="match status" value="1"/>
</dbReference>
<reference evidence="2 3" key="1">
    <citation type="submission" date="2024-09" db="EMBL/GenBank/DDBJ databases">
        <authorList>
            <person name="Sun Q."/>
            <person name="Mori K."/>
        </authorList>
    </citation>
    <scope>NUCLEOTIDE SEQUENCE [LARGE SCALE GENOMIC DNA]</scope>
    <source>
        <strain evidence="2 3">CECT 8460</strain>
    </source>
</reference>
<keyword evidence="1" id="KW-0472">Membrane</keyword>
<organism evidence="2 3">
    <name type="scientific">Flavobacterium paronense</name>
    <dbReference type="NCBI Taxonomy" id="1392775"/>
    <lineage>
        <taxon>Bacteria</taxon>
        <taxon>Pseudomonadati</taxon>
        <taxon>Bacteroidota</taxon>
        <taxon>Flavobacteriia</taxon>
        <taxon>Flavobacteriales</taxon>
        <taxon>Flavobacteriaceae</taxon>
        <taxon>Flavobacterium</taxon>
    </lineage>
</organism>
<keyword evidence="1" id="KW-1133">Transmembrane helix</keyword>
<dbReference type="InterPro" id="IPR026414">
    <property type="entry name" value="ExosoTase_F-assoc_memb"/>
</dbReference>
<evidence type="ECO:0000313" key="2">
    <source>
        <dbReference type="EMBL" id="MFB9088933.1"/>
    </source>
</evidence>
<dbReference type="EMBL" id="JBHMFB010000012">
    <property type="protein sequence ID" value="MFB9088933.1"/>
    <property type="molecule type" value="Genomic_DNA"/>
</dbReference>
<name>A0ABV5GCW2_9FLAO</name>
<protein>
    <submittedName>
        <fullName evidence="2">Exosortase F system-associated protein</fullName>
    </submittedName>
</protein>
<feature type="transmembrane region" description="Helical" evidence="1">
    <location>
        <begin position="58"/>
        <end position="80"/>
    </location>
</feature>
<gene>
    <name evidence="2" type="ORF">ACFFUU_04905</name>
</gene>
<proteinExistence type="predicted"/>